<feature type="domain" description="DUF4283" evidence="2">
    <location>
        <begin position="94"/>
        <end position="167"/>
    </location>
</feature>
<name>A0A9J5X3Z6_SOLCO</name>
<gene>
    <name evidence="3" type="ORF">H5410_052647</name>
</gene>
<evidence type="ECO:0000256" key="1">
    <source>
        <dbReference type="SAM" id="MobiDB-lite"/>
    </source>
</evidence>
<feature type="region of interest" description="Disordered" evidence="1">
    <location>
        <begin position="1"/>
        <end position="27"/>
    </location>
</feature>
<dbReference type="OrthoDB" id="1751950at2759"/>
<dbReference type="Proteomes" id="UP000824120">
    <property type="component" value="Chromosome 10"/>
</dbReference>
<dbReference type="AlphaFoldDB" id="A0A9J5X3Z6"/>
<sequence length="270" mass="30796">MDSRQSIVAQPRKPPEPFNPSHTDFSPLNNLKITPNLENQRNPPNPLRNFAAVLGSANGSGIKKGVKLPHRSYDLIERKSVVSFSKEENGMLVDTCKLTIIGKFSRIRPSIDKIRDDFLKVVPFKGFVKIGAYSMHHVFIDFDLKEDHRNVYEKNLLTICNIQMKLLKIVAPIGVPIISDKAIVSKSRQTTTKVKVEIDIRRTRVTEIRIDVKYENVPKYCFHCKVQGHSDAKCIVLYPELRDTLINDNLDGKNEPHQSNNENMKNLPKI</sequence>
<evidence type="ECO:0000313" key="4">
    <source>
        <dbReference type="Proteomes" id="UP000824120"/>
    </source>
</evidence>
<dbReference type="PANTHER" id="PTHR31286:SF164">
    <property type="entry name" value="ZINC FINGER, CCHC-TYPE"/>
    <property type="match status" value="1"/>
</dbReference>
<proteinExistence type="predicted"/>
<dbReference type="PANTHER" id="PTHR31286">
    <property type="entry name" value="GLYCINE-RICH CELL WALL STRUCTURAL PROTEIN 1.8-LIKE"/>
    <property type="match status" value="1"/>
</dbReference>
<evidence type="ECO:0000313" key="3">
    <source>
        <dbReference type="EMBL" id="KAG5582020.1"/>
    </source>
</evidence>
<evidence type="ECO:0000259" key="2">
    <source>
        <dbReference type="Pfam" id="PF14111"/>
    </source>
</evidence>
<keyword evidence="4" id="KW-1185">Reference proteome</keyword>
<comment type="caution">
    <text evidence="3">The sequence shown here is derived from an EMBL/GenBank/DDBJ whole genome shotgun (WGS) entry which is preliminary data.</text>
</comment>
<dbReference type="EMBL" id="JACXVP010000010">
    <property type="protein sequence ID" value="KAG5582020.1"/>
    <property type="molecule type" value="Genomic_DNA"/>
</dbReference>
<accession>A0A9J5X3Z6</accession>
<dbReference type="InterPro" id="IPR025558">
    <property type="entry name" value="DUF4283"/>
</dbReference>
<dbReference type="InterPro" id="IPR040256">
    <property type="entry name" value="At4g02000-like"/>
</dbReference>
<feature type="region of interest" description="Disordered" evidence="1">
    <location>
        <begin position="249"/>
        <end position="270"/>
    </location>
</feature>
<dbReference type="Pfam" id="PF14111">
    <property type="entry name" value="DUF4283"/>
    <property type="match status" value="1"/>
</dbReference>
<protein>
    <recommendedName>
        <fullName evidence="2">DUF4283 domain-containing protein</fullName>
    </recommendedName>
</protein>
<organism evidence="3 4">
    <name type="scientific">Solanum commersonii</name>
    <name type="common">Commerson's wild potato</name>
    <name type="synonym">Commerson's nightshade</name>
    <dbReference type="NCBI Taxonomy" id="4109"/>
    <lineage>
        <taxon>Eukaryota</taxon>
        <taxon>Viridiplantae</taxon>
        <taxon>Streptophyta</taxon>
        <taxon>Embryophyta</taxon>
        <taxon>Tracheophyta</taxon>
        <taxon>Spermatophyta</taxon>
        <taxon>Magnoliopsida</taxon>
        <taxon>eudicotyledons</taxon>
        <taxon>Gunneridae</taxon>
        <taxon>Pentapetalae</taxon>
        <taxon>asterids</taxon>
        <taxon>lamiids</taxon>
        <taxon>Solanales</taxon>
        <taxon>Solanaceae</taxon>
        <taxon>Solanoideae</taxon>
        <taxon>Solaneae</taxon>
        <taxon>Solanum</taxon>
    </lineage>
</organism>
<reference evidence="3 4" key="1">
    <citation type="submission" date="2020-09" db="EMBL/GenBank/DDBJ databases">
        <title>De no assembly of potato wild relative species, Solanum commersonii.</title>
        <authorList>
            <person name="Cho K."/>
        </authorList>
    </citation>
    <scope>NUCLEOTIDE SEQUENCE [LARGE SCALE GENOMIC DNA]</scope>
    <source>
        <strain evidence="3">LZ3.2</strain>
        <tissue evidence="3">Leaf</tissue>
    </source>
</reference>